<dbReference type="AlphaFoldDB" id="A0A8J2BSM8"/>
<sequence length="93" mass="10652">MRVSFSFILDADPDDLATHGLAFLLMDMLHLQCLFARSLREARFRAPGVVETNAVPQEGEATEADAYQPKPCLYSPHRIYFRAHRHSKLGWLH</sequence>
<dbReference type="EMBL" id="CAJNOB010000012">
    <property type="protein sequence ID" value="CAF0695821.1"/>
    <property type="molecule type" value="Genomic_DNA"/>
</dbReference>
<name>A0A8J2BSM8_9BACT</name>
<proteinExistence type="predicted"/>
<dbReference type="RefSeq" id="WP_174581892.1">
    <property type="nucleotide sequence ID" value="NZ_CAJNOB010000012.1"/>
</dbReference>
<dbReference type="Proteomes" id="UP000663859">
    <property type="component" value="Unassembled WGS sequence"/>
</dbReference>
<gene>
    <name evidence="1" type="ORF">MPNT_20023</name>
</gene>
<evidence type="ECO:0000313" key="1">
    <source>
        <dbReference type="EMBL" id="CAF0695821.1"/>
    </source>
</evidence>
<accession>A0A8J2BSM8</accession>
<organism evidence="1 2">
    <name type="scientific">Candidatus Methylacidithermus pantelleriae</name>
    <dbReference type="NCBI Taxonomy" id="2744239"/>
    <lineage>
        <taxon>Bacteria</taxon>
        <taxon>Pseudomonadati</taxon>
        <taxon>Verrucomicrobiota</taxon>
        <taxon>Methylacidiphilae</taxon>
        <taxon>Methylacidiphilales</taxon>
        <taxon>Methylacidiphilaceae</taxon>
        <taxon>Candidatus Methylacidithermus</taxon>
    </lineage>
</organism>
<keyword evidence="2" id="KW-1185">Reference proteome</keyword>
<reference evidence="1" key="1">
    <citation type="submission" date="2021-02" db="EMBL/GenBank/DDBJ databases">
        <authorList>
            <person name="Cremers G."/>
            <person name="Picone N."/>
        </authorList>
    </citation>
    <scope>NUCLEOTIDE SEQUENCE</scope>
    <source>
        <strain evidence="1">PQ17</strain>
    </source>
</reference>
<comment type="caution">
    <text evidence="1">The sequence shown here is derived from an EMBL/GenBank/DDBJ whole genome shotgun (WGS) entry which is preliminary data.</text>
</comment>
<protein>
    <submittedName>
        <fullName evidence="1">Uncharacterized protein</fullName>
    </submittedName>
</protein>
<evidence type="ECO:0000313" key="2">
    <source>
        <dbReference type="Proteomes" id="UP000663859"/>
    </source>
</evidence>